<feature type="domain" description="PDZ" evidence="2">
    <location>
        <begin position="555"/>
        <end position="641"/>
    </location>
</feature>
<evidence type="ECO:0000313" key="6">
    <source>
        <dbReference type="Proteomes" id="UP000316079"/>
    </source>
</evidence>
<dbReference type="InterPro" id="IPR002710">
    <property type="entry name" value="Dilute_dom"/>
</dbReference>
<dbReference type="GO" id="GO:0050839">
    <property type="term" value="F:cell adhesion molecule binding"/>
    <property type="evidence" value="ECO:0007669"/>
    <property type="project" value="TreeGrafter"/>
</dbReference>
<feature type="region of interest" description="Disordered" evidence="1">
    <location>
        <begin position="1026"/>
        <end position="1064"/>
    </location>
</feature>
<evidence type="ECO:0000313" key="5">
    <source>
        <dbReference type="EMBL" id="TRY83501.1"/>
    </source>
</evidence>
<feature type="compositionally biased region" description="Basic and acidic residues" evidence="1">
    <location>
        <begin position="1033"/>
        <end position="1043"/>
    </location>
</feature>
<dbReference type="GO" id="GO:0032880">
    <property type="term" value="P:regulation of protein localization"/>
    <property type="evidence" value="ECO:0007669"/>
    <property type="project" value="TreeGrafter"/>
</dbReference>
<reference evidence="5 6" key="1">
    <citation type="journal article" date="2019" name="Sci. Data">
        <title>Hybrid genome assembly and annotation of Danionella translucida.</title>
        <authorList>
            <person name="Kadobianskyi M."/>
            <person name="Schulze L."/>
            <person name="Schuelke M."/>
            <person name="Judkewitz B."/>
        </authorList>
    </citation>
    <scope>NUCLEOTIDE SEQUENCE [LARGE SCALE GENOMIC DNA]</scope>
    <source>
        <strain evidence="5 6">Bolton</strain>
    </source>
</reference>
<dbReference type="PANTHER" id="PTHR10398">
    <property type="entry name" value="AFADIN"/>
    <property type="match status" value="1"/>
</dbReference>
<dbReference type="STRING" id="623744.A0A553Q0M6"/>
<dbReference type="GO" id="GO:0007165">
    <property type="term" value="P:signal transduction"/>
    <property type="evidence" value="ECO:0007669"/>
    <property type="project" value="InterPro"/>
</dbReference>
<dbReference type="InterPro" id="IPR001478">
    <property type="entry name" value="PDZ"/>
</dbReference>
<dbReference type="InterPro" id="IPR036034">
    <property type="entry name" value="PDZ_sf"/>
</dbReference>
<sequence>MIKSNEVMNHTQGTVIDSSPEELRRLQKNIQQWNLTHLSLFEITEPDEESVFHGVVRFYLQDHSSGNDATKCMCISSSLTTQDVIETLLEKFQHNTNPSSYSLYEVFNSKEERKLNLSEKPLVVQLSWNKERGGRFILRDDNCMTFQNGGVGNKNKVGLIENFRRTLSRKDKNKNKQKKKEETNSMKQADVNTKLNLPLSIALKGKDEDSFLLAVINDINSSTIHFNLSPAYVFYLLGRFLISKAVEKSKPGQYEQRVGSIQDGDLGPITIQAQYTLARLVQATLRYLTHRLQAELENHSTAFFAHVNKEGTQANEIEGVLNTLIKTMSLLRRCRVNPALSIQLFSQLFHFMGSWILNRVTAPESTLCSNYWGKIIRQRLRHVEIWAERQGLELAVDCYLSKIIQATMLLTMTSYSIRDAQKIQSMCYKLNSLQLRALMSNYHYSPKQPRFPPGLIENVVALAESKTDILRAEEAEICLKEELDLHLPFLLPEDGYSCDTMHGVPKGFQEFLEPICCKGLCKLVSHSNAGTWTVFFSSAEKNDTNNSAWKSKPVEITLRKALQSGIGVSIVAAKGAEQEELGIFVKSIVKGGVANLDGRLNPGDQILSVDGKTLVGVTQERAAELMIQTGSVVTLEVVRSAGMFYGFEGVFAHTSPTECKDPIAKGTSKEILKVCDLHERAEPIVSGSARASGAIRNLHTSTRPSTKQNQTLLKKKLEFRSNPNLTNNKEMSVDSVANEKLKLSFSTESLMDSGNPRNTEKETDVCPREYQTLPTSKLKSNKAPGTTVPPQDQHKINFMKQARSQDDIYREGKGHHLQNKPRFLKKQLEMSRWNSLATLSPVDCGLSCMEHRQGLWKIPKTTQSVPISQPKRVDVPYSPEDHKLSFSTFRQPSQAMCSSQTLHSHQYHISALAQQRTQSKEVVSQFSGKNMRLSQSLHVESQQKRHEKSSKLLTTDQLEQEVHSLQVKVHRSMEESQRLSRLSLELQFQRKLQDFQINSEEEDLMGSVAEGRSFQTACSVVPNCDRTNAPMLKQDENKRESERANNNYSDDLNKYGPETQQDPENLTFMERRRLFSMPVVPISNIKVS</sequence>
<evidence type="ECO:0000259" key="4">
    <source>
        <dbReference type="PROSITE" id="PS51126"/>
    </source>
</evidence>
<dbReference type="GO" id="GO:0005912">
    <property type="term" value="C:adherens junction"/>
    <property type="evidence" value="ECO:0007669"/>
    <property type="project" value="TreeGrafter"/>
</dbReference>
<dbReference type="PROSITE" id="PS50106">
    <property type="entry name" value="PDZ"/>
    <property type="match status" value="1"/>
</dbReference>
<dbReference type="Pfam" id="PF01843">
    <property type="entry name" value="DIL"/>
    <property type="match status" value="1"/>
</dbReference>
<gene>
    <name evidence="5" type="ORF">DNTS_016232</name>
</gene>
<dbReference type="Pfam" id="PF00595">
    <property type="entry name" value="PDZ"/>
    <property type="match status" value="1"/>
</dbReference>
<dbReference type="InterPro" id="IPR028842">
    <property type="entry name" value="Afadin"/>
</dbReference>
<protein>
    <recommendedName>
        <fullName evidence="7">PDZ domain-containing protein</fullName>
    </recommendedName>
</protein>
<dbReference type="Pfam" id="PF00788">
    <property type="entry name" value="RA"/>
    <property type="match status" value="1"/>
</dbReference>
<dbReference type="InterPro" id="IPR000159">
    <property type="entry name" value="RA_dom"/>
</dbReference>
<dbReference type="Gene3D" id="2.30.42.10">
    <property type="match status" value="1"/>
</dbReference>
<dbReference type="OrthoDB" id="6260541at2759"/>
<dbReference type="SUPFAM" id="SSF54236">
    <property type="entry name" value="Ubiquitin-like"/>
    <property type="match status" value="1"/>
</dbReference>
<dbReference type="SUPFAM" id="SSF50156">
    <property type="entry name" value="PDZ domain-like"/>
    <property type="match status" value="1"/>
</dbReference>
<evidence type="ECO:0000259" key="3">
    <source>
        <dbReference type="PROSITE" id="PS50200"/>
    </source>
</evidence>
<feature type="domain" description="Dilute" evidence="4">
    <location>
        <begin position="267"/>
        <end position="465"/>
    </location>
</feature>
<proteinExistence type="predicted"/>
<evidence type="ECO:0008006" key="7">
    <source>
        <dbReference type="Google" id="ProtNLM"/>
    </source>
</evidence>
<dbReference type="PROSITE" id="PS50200">
    <property type="entry name" value="RA"/>
    <property type="match status" value="1"/>
</dbReference>
<dbReference type="SMART" id="SM01132">
    <property type="entry name" value="DIL"/>
    <property type="match status" value="1"/>
</dbReference>
<dbReference type="InterPro" id="IPR029071">
    <property type="entry name" value="Ubiquitin-like_domsf"/>
</dbReference>
<accession>A0A553Q0M6</accession>
<keyword evidence="6" id="KW-1185">Reference proteome</keyword>
<evidence type="ECO:0000256" key="1">
    <source>
        <dbReference type="SAM" id="MobiDB-lite"/>
    </source>
</evidence>
<dbReference type="EMBL" id="SRMA01026473">
    <property type="protein sequence ID" value="TRY83501.1"/>
    <property type="molecule type" value="Genomic_DNA"/>
</dbReference>
<evidence type="ECO:0000259" key="2">
    <source>
        <dbReference type="PROSITE" id="PS50106"/>
    </source>
</evidence>
<dbReference type="Proteomes" id="UP000316079">
    <property type="component" value="Unassembled WGS sequence"/>
</dbReference>
<dbReference type="SMART" id="SM00228">
    <property type="entry name" value="PDZ"/>
    <property type="match status" value="1"/>
</dbReference>
<organism evidence="5 6">
    <name type="scientific">Danionella cerebrum</name>
    <dbReference type="NCBI Taxonomy" id="2873325"/>
    <lineage>
        <taxon>Eukaryota</taxon>
        <taxon>Metazoa</taxon>
        <taxon>Chordata</taxon>
        <taxon>Craniata</taxon>
        <taxon>Vertebrata</taxon>
        <taxon>Euteleostomi</taxon>
        <taxon>Actinopterygii</taxon>
        <taxon>Neopterygii</taxon>
        <taxon>Teleostei</taxon>
        <taxon>Ostariophysi</taxon>
        <taxon>Cypriniformes</taxon>
        <taxon>Danionidae</taxon>
        <taxon>Danioninae</taxon>
        <taxon>Danionella</taxon>
    </lineage>
</organism>
<dbReference type="AlphaFoldDB" id="A0A553Q0M6"/>
<dbReference type="Gene3D" id="3.10.20.90">
    <property type="entry name" value="Phosphatidylinositol 3-kinase Catalytic Subunit, Chain A, domain 1"/>
    <property type="match status" value="1"/>
</dbReference>
<dbReference type="PANTHER" id="PTHR10398:SF2">
    <property type="entry name" value="AFADIN"/>
    <property type="match status" value="1"/>
</dbReference>
<dbReference type="SMART" id="SM00314">
    <property type="entry name" value="RA"/>
    <property type="match status" value="1"/>
</dbReference>
<dbReference type="PROSITE" id="PS51126">
    <property type="entry name" value="DILUTE"/>
    <property type="match status" value="1"/>
</dbReference>
<comment type="caution">
    <text evidence="5">The sequence shown here is derived from an EMBL/GenBank/DDBJ whole genome shotgun (WGS) entry which is preliminary data.</text>
</comment>
<name>A0A553Q0M6_9TELE</name>
<feature type="domain" description="Ras-associating" evidence="3">
    <location>
        <begin position="52"/>
        <end position="143"/>
    </location>
</feature>